<accession>A0AA40XA38</accession>
<evidence type="ECO:0000313" key="3">
    <source>
        <dbReference type="Proteomes" id="UP000743107"/>
    </source>
</evidence>
<dbReference type="EMBL" id="JADOFV010000004">
    <property type="protein sequence ID" value="MBF7127604.1"/>
    <property type="molecule type" value="Genomic_DNA"/>
</dbReference>
<sequence length="254" mass="29349">MAQRRMLSKQITETDIFMDMPLSAQALYLHLIMNADDDGFIGNARTILRMVGASNDDLKLLIAKQFILYFDDGITVVKDWRIHNYIQKDRYHRTMYKEHLEELEVNDNGAYIKGKPMYTDCIQDVSKMDTQVRLGKVRLGKDSNIYSSSNDEPHIDLKTFKEIISYLNEKAGTKYRASGSKTQRLIKARFNDGFNDEDFKKVIDIKVAEWSGTDMAKYLRPETLFGTKFESYLNQEVKKNKTNKGGDSYGGLEF</sequence>
<dbReference type="NCBIfam" id="TIGR02220">
    <property type="entry name" value="phg_TIGR02220"/>
    <property type="match status" value="1"/>
</dbReference>
<evidence type="ECO:0000313" key="2">
    <source>
        <dbReference type="EMBL" id="MBF7127604.1"/>
    </source>
</evidence>
<proteinExistence type="predicted"/>
<name>A0AA40XA38_PEDPE</name>
<evidence type="ECO:0000259" key="1">
    <source>
        <dbReference type="Pfam" id="PF09524"/>
    </source>
</evidence>
<comment type="caution">
    <text evidence="2">The sequence shown here is derived from an EMBL/GenBank/DDBJ whole genome shotgun (WGS) entry which is preliminary data.</text>
</comment>
<dbReference type="InterPro" id="IPR011741">
    <property type="entry name" value="Phg_2220_C"/>
</dbReference>
<dbReference type="Pfam" id="PF09524">
    <property type="entry name" value="Phg_2220_C"/>
    <property type="match status" value="1"/>
</dbReference>
<protein>
    <submittedName>
        <fullName evidence="2">Phage protein</fullName>
    </submittedName>
</protein>
<reference evidence="2" key="1">
    <citation type="submission" date="2020-11" db="EMBL/GenBank/DDBJ databases">
        <title>Antibiotic susceptibility profiles of Pediococcus pentosaceus from various origins and their implications for the safety assessment of strains with food-technology applications.</title>
        <authorList>
            <person name="Shani N."/>
            <person name="Oberhaensli S."/>
            <person name="Arias E."/>
        </authorList>
    </citation>
    <scope>NUCLEOTIDE SEQUENCE</scope>
    <source>
        <strain evidence="2">FAM 19164</strain>
    </source>
</reference>
<dbReference type="Proteomes" id="UP000743107">
    <property type="component" value="Unassembled WGS sequence"/>
</dbReference>
<dbReference type="RefSeq" id="WP_195751996.1">
    <property type="nucleotide sequence ID" value="NZ_JADOFV010000004.1"/>
</dbReference>
<gene>
    <name evidence="2" type="ORF">ITQ97_07285</name>
</gene>
<feature type="domain" description="Phage conserved hypothetical protein C-terminal" evidence="1">
    <location>
        <begin position="163"/>
        <end position="234"/>
    </location>
</feature>
<organism evidence="2 3">
    <name type="scientific">Pediococcus pentosaceus</name>
    <dbReference type="NCBI Taxonomy" id="1255"/>
    <lineage>
        <taxon>Bacteria</taxon>
        <taxon>Bacillati</taxon>
        <taxon>Bacillota</taxon>
        <taxon>Bacilli</taxon>
        <taxon>Lactobacillales</taxon>
        <taxon>Lactobacillaceae</taxon>
        <taxon>Pediococcus</taxon>
    </lineage>
</organism>
<dbReference type="AlphaFoldDB" id="A0AA40XA38"/>